<sequence>MDRKQFLQNSLIEQVSSFKLAFYSFLNESHLDKLTDVNSSFIQQCPNPRFVLSP</sequence>
<organism evidence="1 2">
    <name type="scientific">Arcicella lustrica</name>
    <dbReference type="NCBI Taxonomy" id="2984196"/>
    <lineage>
        <taxon>Bacteria</taxon>
        <taxon>Pseudomonadati</taxon>
        <taxon>Bacteroidota</taxon>
        <taxon>Cytophagia</taxon>
        <taxon>Cytophagales</taxon>
        <taxon>Flectobacillaceae</taxon>
        <taxon>Arcicella</taxon>
    </lineage>
</organism>
<dbReference type="RefSeq" id="WP_323255288.1">
    <property type="nucleotide sequence ID" value="NZ_JAYGIM010000001.1"/>
</dbReference>
<protein>
    <submittedName>
        <fullName evidence="1">Uncharacterized protein</fullName>
    </submittedName>
</protein>
<evidence type="ECO:0000313" key="2">
    <source>
        <dbReference type="Proteomes" id="UP001302222"/>
    </source>
</evidence>
<proteinExistence type="predicted"/>
<name>A0ABU5SD88_9BACT</name>
<comment type="caution">
    <text evidence="1">The sequence shown here is derived from an EMBL/GenBank/DDBJ whole genome shotgun (WGS) entry which is preliminary data.</text>
</comment>
<accession>A0ABU5SD88</accession>
<reference evidence="1 2" key="1">
    <citation type="submission" date="2023-12" db="EMBL/GenBank/DDBJ databases">
        <title>Novel species of the genus Arcicella isolated from rivers.</title>
        <authorList>
            <person name="Lu H."/>
        </authorList>
    </citation>
    <scope>NUCLEOTIDE SEQUENCE [LARGE SCALE GENOMIC DNA]</scope>
    <source>
        <strain evidence="1 2">DC25W</strain>
    </source>
</reference>
<gene>
    <name evidence="1" type="ORF">VB798_01665</name>
</gene>
<evidence type="ECO:0000313" key="1">
    <source>
        <dbReference type="EMBL" id="MEA5425260.1"/>
    </source>
</evidence>
<dbReference type="Proteomes" id="UP001302222">
    <property type="component" value="Unassembled WGS sequence"/>
</dbReference>
<dbReference type="EMBL" id="JAYGIM010000001">
    <property type="protein sequence ID" value="MEA5425260.1"/>
    <property type="molecule type" value="Genomic_DNA"/>
</dbReference>
<keyword evidence="2" id="KW-1185">Reference proteome</keyword>